<gene>
    <name evidence="2" type="ORF">SAMN06265376_1011054</name>
</gene>
<dbReference type="RefSeq" id="WP_089370349.1">
    <property type="nucleotide sequence ID" value="NZ_BMEP01000003.1"/>
</dbReference>
<keyword evidence="3" id="KW-1185">Reference proteome</keyword>
<dbReference type="PANTHER" id="PTHR22916:SF3">
    <property type="entry name" value="UDP-GLCNAC:BETAGAL BETA-1,3-N-ACETYLGLUCOSAMINYLTRANSFERASE-LIKE PROTEIN 1"/>
    <property type="match status" value="1"/>
</dbReference>
<dbReference type="EMBL" id="FZNY01000001">
    <property type="protein sequence ID" value="SNR45628.1"/>
    <property type="molecule type" value="Genomic_DNA"/>
</dbReference>
<evidence type="ECO:0000259" key="1">
    <source>
        <dbReference type="Pfam" id="PF00535"/>
    </source>
</evidence>
<dbReference type="Proteomes" id="UP000198379">
    <property type="component" value="Unassembled WGS sequence"/>
</dbReference>
<evidence type="ECO:0000313" key="2">
    <source>
        <dbReference type="EMBL" id="SNR45628.1"/>
    </source>
</evidence>
<dbReference type="Gene3D" id="3.90.550.10">
    <property type="entry name" value="Spore Coat Polysaccharide Biosynthesis Protein SpsA, Chain A"/>
    <property type="match status" value="1"/>
</dbReference>
<dbReference type="CDD" id="cd00761">
    <property type="entry name" value="Glyco_tranf_GTA_type"/>
    <property type="match status" value="1"/>
</dbReference>
<evidence type="ECO:0000313" key="3">
    <source>
        <dbReference type="Proteomes" id="UP000198379"/>
    </source>
</evidence>
<accession>A0A238WGR7</accession>
<dbReference type="Pfam" id="PF00535">
    <property type="entry name" value="Glycos_transf_2"/>
    <property type="match status" value="1"/>
</dbReference>
<dbReference type="AlphaFoldDB" id="A0A238WGR7"/>
<feature type="domain" description="Glycosyltransferase 2-like" evidence="1">
    <location>
        <begin position="12"/>
        <end position="151"/>
    </location>
</feature>
<dbReference type="GO" id="GO:0016758">
    <property type="term" value="F:hexosyltransferase activity"/>
    <property type="evidence" value="ECO:0007669"/>
    <property type="project" value="UniProtKB-ARBA"/>
</dbReference>
<dbReference type="InterPro" id="IPR029044">
    <property type="entry name" value="Nucleotide-diphossugar_trans"/>
</dbReference>
<protein>
    <submittedName>
        <fullName evidence="2">Glycosyltransferase involved in cell wall bisynthesis</fullName>
    </submittedName>
</protein>
<dbReference type="OrthoDB" id="9815829at2"/>
<dbReference type="InterPro" id="IPR001173">
    <property type="entry name" value="Glyco_trans_2-like"/>
</dbReference>
<keyword evidence="2" id="KW-0808">Transferase</keyword>
<dbReference type="SUPFAM" id="SSF53448">
    <property type="entry name" value="Nucleotide-diphospho-sugar transferases"/>
    <property type="match status" value="1"/>
</dbReference>
<dbReference type="PANTHER" id="PTHR22916">
    <property type="entry name" value="GLYCOSYLTRANSFERASE"/>
    <property type="match status" value="1"/>
</dbReference>
<proteinExistence type="predicted"/>
<organism evidence="2 3">
    <name type="scientific">Dokdonia pacifica</name>
    <dbReference type="NCBI Taxonomy" id="1627892"/>
    <lineage>
        <taxon>Bacteria</taxon>
        <taxon>Pseudomonadati</taxon>
        <taxon>Bacteroidota</taxon>
        <taxon>Flavobacteriia</taxon>
        <taxon>Flavobacteriales</taxon>
        <taxon>Flavobacteriaceae</taxon>
        <taxon>Dokdonia</taxon>
    </lineage>
</organism>
<name>A0A238WGR7_9FLAO</name>
<sequence>MKKPTNQLPLVSIITPLYNAENYIIATIKSIQAQTYTNWEHIIVNDCSTDDSLEIVSALAKKDTRIKISTLSRNSGAAQSRNKATELATGDYIAFLDADDLWHPEKLEKQLHFMQENNAMVSYTNYLHIDEEGKPLGKRIKALPELSYKKQHNNNYIGNLTGIYKASEIGKIIAPNIRKRQDWAVWLEAIKKSNTPALGLQEDLAYYRIREGSISSNKLNLVKYNFKFYKEYLGYSWPKAAFCLLRFFYEYFFVRTKWIENTK</sequence>
<reference evidence="2 3" key="1">
    <citation type="submission" date="2017-06" db="EMBL/GenBank/DDBJ databases">
        <authorList>
            <person name="Kim H.J."/>
            <person name="Triplett B.A."/>
        </authorList>
    </citation>
    <scope>NUCLEOTIDE SEQUENCE [LARGE SCALE GENOMIC DNA]</scope>
    <source>
        <strain evidence="2 3">DSM 25597</strain>
    </source>
</reference>